<dbReference type="Proteomes" id="UP000275613">
    <property type="component" value="Unassembled WGS sequence"/>
</dbReference>
<evidence type="ECO:0000313" key="4">
    <source>
        <dbReference type="Proteomes" id="UP000050490"/>
    </source>
</evidence>
<sequence>MKKGKHEFYILLKDAEGSRFAVTGPMQTHLLKDWYVAAEVGDVLALDVRPEDLQAQRSFLLENGWQEVDPADLVDEPIDRSNHYVGRLPSYASDADRSRLVSILCRDCRKIRWAALNRPFPGFERLKAAGMSEYRAACLKCGYSAMDNYNWSRP</sequence>
<dbReference type="AlphaFoldDB" id="A0A0N8REW1"/>
<dbReference type="EMBL" id="RBPV01000080">
    <property type="protein sequence ID" value="RMO64406.1"/>
    <property type="molecule type" value="Genomic_DNA"/>
</dbReference>
<reference evidence="5 6" key="2">
    <citation type="submission" date="2018-08" db="EMBL/GenBank/DDBJ databases">
        <title>Recombination of ecologically and evolutionarily significant loci maintains genetic cohesion in the Pseudomonas syringae species complex.</title>
        <authorList>
            <person name="Dillon M."/>
            <person name="Thakur S."/>
            <person name="Almeida R.N.D."/>
            <person name="Weir B.S."/>
            <person name="Guttman D.S."/>
        </authorList>
    </citation>
    <scope>NUCLEOTIDE SEQUENCE [LARGE SCALE GENOMIC DNA]</scope>
    <source>
        <strain evidence="3 6">ICMP 4316</strain>
        <strain evidence="2 5">ICMP 8636</strain>
    </source>
</reference>
<protein>
    <submittedName>
        <fullName evidence="1">Uncharacterized protein</fullName>
    </submittedName>
</protein>
<proteinExistence type="predicted"/>
<evidence type="ECO:0000313" key="2">
    <source>
        <dbReference type="EMBL" id="RMM01116.1"/>
    </source>
</evidence>
<dbReference type="Proteomes" id="UP000050490">
    <property type="component" value="Unassembled WGS sequence"/>
</dbReference>
<dbReference type="RefSeq" id="WP_057422287.1">
    <property type="nucleotide sequence ID" value="NZ_BMZY01000028.1"/>
</dbReference>
<dbReference type="PATRIC" id="fig|129137.4.peg.5381"/>
<gene>
    <name evidence="1" type="ORF">ALO70_03691</name>
    <name evidence="3" type="ORF">ALQ39_04063</name>
    <name evidence="2" type="ORF">ALQ86_01388</name>
</gene>
<dbReference type="EMBL" id="LJQI01000387">
    <property type="protein sequence ID" value="KPX21495.1"/>
    <property type="molecule type" value="Genomic_DNA"/>
</dbReference>
<dbReference type="EMBL" id="RBOA01000186">
    <property type="protein sequence ID" value="RMM01116.1"/>
    <property type="molecule type" value="Genomic_DNA"/>
</dbReference>
<evidence type="ECO:0000313" key="1">
    <source>
        <dbReference type="EMBL" id="KPX21495.1"/>
    </source>
</evidence>
<reference evidence="1 4" key="1">
    <citation type="submission" date="2015-09" db="EMBL/GenBank/DDBJ databases">
        <title>Genome announcement of multiple Pseudomonas syringae strains.</title>
        <authorList>
            <person name="Thakur S."/>
            <person name="Wang P.W."/>
            <person name="Gong Y."/>
            <person name="Weir B.S."/>
            <person name="Guttman D.S."/>
        </authorList>
    </citation>
    <scope>NUCLEOTIDE SEQUENCE [LARGE SCALE GENOMIC DNA]</scope>
    <source>
        <strain evidence="1 4">ICMP4455</strain>
    </source>
</reference>
<evidence type="ECO:0000313" key="3">
    <source>
        <dbReference type="EMBL" id="RMO64406.1"/>
    </source>
</evidence>
<comment type="caution">
    <text evidence="1">The sequence shown here is derived from an EMBL/GenBank/DDBJ whole genome shotgun (WGS) entry which is preliminary data.</text>
</comment>
<dbReference type="Proteomes" id="UP000272627">
    <property type="component" value="Unassembled WGS sequence"/>
</dbReference>
<evidence type="ECO:0000313" key="5">
    <source>
        <dbReference type="Proteomes" id="UP000272627"/>
    </source>
</evidence>
<organism evidence="1 4">
    <name type="scientific">Pseudomonas amygdali pv. eriobotryae</name>
    <dbReference type="NCBI Taxonomy" id="129137"/>
    <lineage>
        <taxon>Bacteria</taxon>
        <taxon>Pseudomonadati</taxon>
        <taxon>Pseudomonadota</taxon>
        <taxon>Gammaproteobacteria</taxon>
        <taxon>Pseudomonadales</taxon>
        <taxon>Pseudomonadaceae</taxon>
        <taxon>Pseudomonas</taxon>
        <taxon>Pseudomonas amygdali</taxon>
    </lineage>
</organism>
<name>A0A0N8REW1_PSEA0</name>
<evidence type="ECO:0000313" key="6">
    <source>
        <dbReference type="Proteomes" id="UP000275613"/>
    </source>
</evidence>
<accession>A0A0N8REW1</accession>